<evidence type="ECO:0000313" key="5">
    <source>
        <dbReference type="Proteomes" id="UP001161390"/>
    </source>
</evidence>
<feature type="domain" description="CN hydrolase" evidence="3">
    <location>
        <begin position="58"/>
        <end position="313"/>
    </location>
</feature>
<dbReference type="GO" id="GO:0016787">
    <property type="term" value="F:hydrolase activity"/>
    <property type="evidence" value="ECO:0007669"/>
    <property type="project" value="UniProtKB-KW"/>
</dbReference>
<dbReference type="RefSeq" id="WP_284371417.1">
    <property type="nucleotide sequence ID" value="NZ_BSNJ01000003.1"/>
</dbReference>
<dbReference type="PROSITE" id="PS50263">
    <property type="entry name" value="CN_HYDROLASE"/>
    <property type="match status" value="1"/>
</dbReference>
<evidence type="ECO:0000256" key="1">
    <source>
        <dbReference type="ARBA" id="ARBA00022801"/>
    </source>
</evidence>
<protein>
    <submittedName>
        <fullName evidence="4">Hydrolase</fullName>
    </submittedName>
</protein>
<dbReference type="Gene3D" id="3.60.110.10">
    <property type="entry name" value="Carbon-nitrogen hydrolase"/>
    <property type="match status" value="1"/>
</dbReference>
<reference evidence="4" key="2">
    <citation type="submission" date="2023-01" db="EMBL/GenBank/DDBJ databases">
        <title>Draft genome sequence of Algimonas porphyrae strain NBRC 108216.</title>
        <authorList>
            <person name="Sun Q."/>
            <person name="Mori K."/>
        </authorList>
    </citation>
    <scope>NUCLEOTIDE SEQUENCE</scope>
    <source>
        <strain evidence="4">NBRC 108216</strain>
    </source>
</reference>
<dbReference type="InterPro" id="IPR050345">
    <property type="entry name" value="Aliph_Amidase/BUP"/>
</dbReference>
<dbReference type="PANTHER" id="PTHR43674:SF16">
    <property type="entry name" value="CARBON-NITROGEN FAMILY, PUTATIVE (AFU_ORTHOLOGUE AFUA_5G02350)-RELATED"/>
    <property type="match status" value="1"/>
</dbReference>
<reference evidence="4" key="1">
    <citation type="journal article" date="2014" name="Int. J. Syst. Evol. Microbiol.">
        <title>Complete genome of a new Firmicutes species belonging to the dominant human colonic microbiota ('Ruminococcus bicirculans') reveals two chromosomes and a selective capacity to utilize plant glucans.</title>
        <authorList>
            <consortium name="NISC Comparative Sequencing Program"/>
            <person name="Wegmann U."/>
            <person name="Louis P."/>
            <person name="Goesmann A."/>
            <person name="Henrissat B."/>
            <person name="Duncan S.H."/>
            <person name="Flint H.J."/>
        </authorList>
    </citation>
    <scope>NUCLEOTIDE SEQUENCE</scope>
    <source>
        <strain evidence="4">NBRC 108216</strain>
    </source>
</reference>
<evidence type="ECO:0000256" key="2">
    <source>
        <dbReference type="SAM" id="SignalP"/>
    </source>
</evidence>
<sequence length="382" mass="42473">MIYRRSFFGISALALLAACATAGTPSIAADVTAPILVKPDGSYDTVPLAKDVITLKVMQTTVKNLSDYPTIEEGLQGNLAHMKAMADKACTTGSKPDILLYHEFPLTGYSSGTRTEKLKYTVQMPGPETEFLGEIARDCDTYIVFGSYATDDDWPGHILSLNGVINTQGELVETFWKTRNIKRLYPDREITTTTIESVRDRYRAMYGPEAEFPVVKTEFGNLAVSTVQFDPFVFAAYSMRGAEIMLRTATLFADYDVMATAAQNNVYSAMANIAFDIPGYDAGESIIVDNWGKVLAKSESKTEDDIIEAQIPIAEFREGRRIPNFAIDVTMPVIEQYVQEFPLNHMDVPREELPETGQAMKALMERASRFNSDEEKAKYEGK</sequence>
<accession>A0ABQ5UZI2</accession>
<dbReference type="Pfam" id="PF00795">
    <property type="entry name" value="CN_hydrolase"/>
    <property type="match status" value="1"/>
</dbReference>
<evidence type="ECO:0000313" key="4">
    <source>
        <dbReference type="EMBL" id="GLQ20666.1"/>
    </source>
</evidence>
<comment type="caution">
    <text evidence="4">The sequence shown here is derived from an EMBL/GenBank/DDBJ whole genome shotgun (WGS) entry which is preliminary data.</text>
</comment>
<keyword evidence="5" id="KW-1185">Reference proteome</keyword>
<dbReference type="InterPro" id="IPR003010">
    <property type="entry name" value="C-N_Hydrolase"/>
</dbReference>
<dbReference type="PANTHER" id="PTHR43674">
    <property type="entry name" value="NITRILASE C965.09-RELATED"/>
    <property type="match status" value="1"/>
</dbReference>
<dbReference type="InterPro" id="IPR036526">
    <property type="entry name" value="C-N_Hydrolase_sf"/>
</dbReference>
<feature type="signal peptide" evidence="2">
    <location>
        <begin position="1"/>
        <end position="28"/>
    </location>
</feature>
<dbReference type="SUPFAM" id="SSF56317">
    <property type="entry name" value="Carbon-nitrogen hydrolase"/>
    <property type="match status" value="1"/>
</dbReference>
<dbReference type="EMBL" id="BSNJ01000003">
    <property type="protein sequence ID" value="GLQ20666.1"/>
    <property type="molecule type" value="Genomic_DNA"/>
</dbReference>
<evidence type="ECO:0000259" key="3">
    <source>
        <dbReference type="PROSITE" id="PS50263"/>
    </source>
</evidence>
<gene>
    <name evidence="4" type="ORF">GCM10007854_16210</name>
</gene>
<dbReference type="PROSITE" id="PS51257">
    <property type="entry name" value="PROKAR_LIPOPROTEIN"/>
    <property type="match status" value="1"/>
</dbReference>
<feature type="chain" id="PRO_5045752489" evidence="2">
    <location>
        <begin position="29"/>
        <end position="382"/>
    </location>
</feature>
<keyword evidence="1 4" id="KW-0378">Hydrolase</keyword>
<keyword evidence="2" id="KW-0732">Signal</keyword>
<dbReference type="Proteomes" id="UP001161390">
    <property type="component" value="Unassembled WGS sequence"/>
</dbReference>
<name>A0ABQ5UZI2_9PROT</name>
<organism evidence="4 5">
    <name type="scientific">Algimonas porphyrae</name>
    <dbReference type="NCBI Taxonomy" id="1128113"/>
    <lineage>
        <taxon>Bacteria</taxon>
        <taxon>Pseudomonadati</taxon>
        <taxon>Pseudomonadota</taxon>
        <taxon>Alphaproteobacteria</taxon>
        <taxon>Maricaulales</taxon>
        <taxon>Robiginitomaculaceae</taxon>
        <taxon>Algimonas</taxon>
    </lineage>
</organism>
<proteinExistence type="predicted"/>